<dbReference type="Proteomes" id="UP000711488">
    <property type="component" value="Unassembled WGS sequence"/>
</dbReference>
<dbReference type="PANTHER" id="PTHR14042">
    <property type="entry name" value="DOPEY-RELATED"/>
    <property type="match status" value="1"/>
</dbReference>
<feature type="region of interest" description="Disordered" evidence="1">
    <location>
        <begin position="114"/>
        <end position="151"/>
    </location>
</feature>
<evidence type="ECO:0000313" key="3">
    <source>
        <dbReference type="EMBL" id="KAA0183952.1"/>
    </source>
</evidence>
<feature type="domain" description="DOP1-like TPR" evidence="2">
    <location>
        <begin position="222"/>
        <end position="567"/>
    </location>
</feature>
<protein>
    <recommendedName>
        <fullName evidence="2">DOP1-like TPR domain-containing protein</fullName>
    </recommendedName>
</protein>
<proteinExistence type="predicted"/>
<dbReference type="AlphaFoldDB" id="A0A6A0GRQ9"/>
<gene>
    <name evidence="3" type="ORF">HAZT_HAZT002538</name>
</gene>
<dbReference type="PANTHER" id="PTHR14042:SF24">
    <property type="entry name" value="PROTEIN DOPEY-1 HOMOLOG"/>
    <property type="match status" value="1"/>
</dbReference>
<reference evidence="3" key="3">
    <citation type="submission" date="2019-06" db="EMBL/GenBank/DDBJ databases">
        <authorList>
            <person name="Poynton C."/>
            <person name="Hasenbein S."/>
            <person name="Benoit J.B."/>
            <person name="Sepulveda M.S."/>
            <person name="Poelchau M.F."/>
            <person name="Murali S.C."/>
            <person name="Chen S."/>
            <person name="Glastad K.M."/>
            <person name="Werren J.H."/>
            <person name="Vineis J.H."/>
            <person name="Bowen J.L."/>
            <person name="Friedrich M."/>
            <person name="Jones J."/>
            <person name="Robertson H.M."/>
            <person name="Feyereisen R."/>
            <person name="Mechler-Hickson A."/>
            <person name="Mathers N."/>
            <person name="Lee C.E."/>
            <person name="Colbourne J.K."/>
            <person name="Biales A."/>
            <person name="Johnston J.S."/>
            <person name="Wellborn G.A."/>
            <person name="Rosendale A.J."/>
            <person name="Cridge A.G."/>
            <person name="Munoz-Torres M.C."/>
            <person name="Bain P.A."/>
            <person name="Manny A.R."/>
            <person name="Major K.M."/>
            <person name="Lambert F.N."/>
            <person name="Vulpe C.D."/>
            <person name="Tuck P."/>
            <person name="Blalock B.J."/>
            <person name="Lin Y.-Y."/>
            <person name="Smith M.E."/>
            <person name="Ochoa-Acuna H."/>
            <person name="Chen M.-J.M."/>
            <person name="Childers C.P."/>
            <person name="Qu J."/>
            <person name="Dugan S."/>
            <person name="Lee S.L."/>
            <person name="Chao H."/>
            <person name="Dinh H."/>
            <person name="Han Y."/>
            <person name="Doddapaneni H."/>
            <person name="Worley K.C."/>
            <person name="Muzny D.M."/>
            <person name="Gibbs R.A."/>
            <person name="Richards S."/>
        </authorList>
    </citation>
    <scope>NUCLEOTIDE SEQUENCE</scope>
    <source>
        <strain evidence="3">HAZT.00-mixed</strain>
        <tissue evidence="3">Whole organism</tissue>
    </source>
</reference>
<organism evidence="3">
    <name type="scientific">Hyalella azteca</name>
    <name type="common">Amphipod</name>
    <dbReference type="NCBI Taxonomy" id="294128"/>
    <lineage>
        <taxon>Eukaryota</taxon>
        <taxon>Metazoa</taxon>
        <taxon>Ecdysozoa</taxon>
        <taxon>Arthropoda</taxon>
        <taxon>Crustacea</taxon>
        <taxon>Multicrustacea</taxon>
        <taxon>Malacostraca</taxon>
        <taxon>Eumalacostraca</taxon>
        <taxon>Peracarida</taxon>
        <taxon>Amphipoda</taxon>
        <taxon>Senticaudata</taxon>
        <taxon>Talitrida</taxon>
        <taxon>Talitroidea</taxon>
        <taxon>Hyalellidae</taxon>
        <taxon>Hyalella</taxon>
    </lineage>
</organism>
<dbReference type="GO" id="GO:0005802">
    <property type="term" value="C:trans-Golgi network"/>
    <property type="evidence" value="ECO:0007669"/>
    <property type="project" value="TreeGrafter"/>
</dbReference>
<evidence type="ECO:0000259" key="2">
    <source>
        <dbReference type="Pfam" id="PF24601"/>
    </source>
</evidence>
<dbReference type="EMBL" id="JQDR03017328">
    <property type="protein sequence ID" value="KAA0183952.1"/>
    <property type="molecule type" value="Genomic_DNA"/>
</dbReference>
<evidence type="ECO:0000256" key="1">
    <source>
        <dbReference type="SAM" id="MobiDB-lite"/>
    </source>
</evidence>
<dbReference type="GO" id="GO:0005768">
    <property type="term" value="C:endosome"/>
    <property type="evidence" value="ECO:0007669"/>
    <property type="project" value="TreeGrafter"/>
</dbReference>
<dbReference type="GO" id="GO:0005829">
    <property type="term" value="C:cytosol"/>
    <property type="evidence" value="ECO:0007669"/>
    <property type="project" value="GOC"/>
</dbReference>
<comment type="caution">
    <text evidence="3">The sequence shown here is derived from an EMBL/GenBank/DDBJ whole genome shotgun (WGS) entry which is preliminary data.</text>
</comment>
<feature type="compositionally biased region" description="Low complexity" evidence="1">
    <location>
        <begin position="114"/>
        <end position="123"/>
    </location>
</feature>
<sequence length="928" mass="102251">MSCERGADANNDSASESLIYAISSVGGDVMYHVSKDVPNSFQSKKFFSPSAKQILALTTLMNDKLITENVQMPEYEVPYMGSSDDCHMSVLVNPFSRHPWLEMEDMADMNKASLSSAASESPATELQDAAETSMCQDLSNDEEQTSQGGISCEEGTLSAREIAESVFNEILERVFVECSLEPMPSDEPESSSIDSMEAEEAGAAPALGGANCNLTPSDMTLHPLHSHMLLYTQLVDSGQCLYGLTLLKNILESQAKLSLLSFASTGISVQQSHSELLVLMARHKQCVLGQGFDSGNSSELLGQYRSVMYLQVLITVCLYYIRSYYPQLPHLRLNNEHLQDNKEVQVLAVEILELVFSNLIPLVNESPRGLAPYVQDLLHKCKVQNVINNKTSRAHEAKTFTQELLDYNYKSNNELSASAHETYLLNIMNLTLSLIKLEDVLKAAKVDPMPKKETSSSRSQSFAQYQPGQPIPTQAMFLRVVFSALGQKHTRHLHSAWLRLFTSTLPYMGNALPNNALRTSSFLCILLEELPQYYSNPASSSMRPIPPDYTLTLISALTTIVHFCLLDQTTPTMISGAPYLGSTHKPSNFGSSSSSTSATNAPASSHSTGNMLFNILNVFSPVADALEDSLDAAEADPLNAARKTLLCHLPRLVATLLPLWSATTSEVQGSAHCDIVKQYYEMELQCIAGSRSTVMQHIINFLSPICHHHAADFLAAVSIVWQLLAVHQDRRALMQMVSAVRVLPLHLFLDTVKQVLRQPPALQGSSQSVEVAVLEVLHCFACCSSPEQLGASWKPLISLLKEAVLALPPEALLLLLPILNNFVQRAPPITEKRLLKELQDVSVRLVESVSNIAGSCLEATAWLRRSLTVKARRDETQAWRVSVRALELLASEVAALLDVLYTSDEKDKVLPFLTQLMGHVTPYLRDHT</sequence>
<reference evidence="3" key="1">
    <citation type="submission" date="2014-08" db="EMBL/GenBank/DDBJ databases">
        <authorList>
            <person name="Murali S."/>
            <person name="Richards S."/>
            <person name="Bandaranaike D."/>
            <person name="Bellair M."/>
            <person name="Blankenburg K."/>
            <person name="Chao H."/>
            <person name="Dinh H."/>
            <person name="Doddapaneni H."/>
            <person name="Dugan-Rocha S."/>
            <person name="Elkadiri S."/>
            <person name="Gnanaolivu R."/>
            <person name="Hughes D."/>
            <person name="Lee S."/>
            <person name="Li M."/>
            <person name="Ming W."/>
            <person name="Munidasa M."/>
            <person name="Muniz J."/>
            <person name="Nguyen L."/>
            <person name="Osuji N."/>
            <person name="Pu L.-L."/>
            <person name="Puazo M."/>
            <person name="Skinner E."/>
            <person name="Qu C."/>
            <person name="Quiroz J."/>
            <person name="Raj R."/>
            <person name="Weissenberger G."/>
            <person name="Xin Y."/>
            <person name="Zou X."/>
            <person name="Han Y."/>
            <person name="Worley K."/>
            <person name="Muzny D."/>
            <person name="Gibbs R."/>
        </authorList>
    </citation>
    <scope>NUCLEOTIDE SEQUENCE</scope>
    <source>
        <strain evidence="3">HAZT.00-mixed</strain>
        <tissue evidence="3">Whole organism</tissue>
    </source>
</reference>
<dbReference type="GO" id="GO:0006895">
    <property type="term" value="P:Golgi to endosome transport"/>
    <property type="evidence" value="ECO:0007669"/>
    <property type="project" value="InterPro"/>
</dbReference>
<name>A0A6A0GRQ9_HYAAZ</name>
<dbReference type="InterPro" id="IPR056459">
    <property type="entry name" value="TPR_DOP1"/>
</dbReference>
<dbReference type="Pfam" id="PF24601">
    <property type="entry name" value="TPR_DOP1"/>
    <property type="match status" value="1"/>
</dbReference>
<dbReference type="InterPro" id="IPR040314">
    <property type="entry name" value="DOP1"/>
</dbReference>
<reference evidence="3" key="2">
    <citation type="journal article" date="2018" name="Environ. Sci. Technol.">
        <title>The Toxicogenome of Hyalella azteca: A Model for Sediment Ecotoxicology and Evolutionary Toxicology.</title>
        <authorList>
            <person name="Poynton H.C."/>
            <person name="Hasenbein S."/>
            <person name="Benoit J.B."/>
            <person name="Sepulveda M.S."/>
            <person name="Poelchau M.F."/>
            <person name="Hughes D.S.T."/>
            <person name="Murali S.C."/>
            <person name="Chen S."/>
            <person name="Glastad K.M."/>
            <person name="Goodisman M.A.D."/>
            <person name="Werren J.H."/>
            <person name="Vineis J.H."/>
            <person name="Bowen J.L."/>
            <person name="Friedrich M."/>
            <person name="Jones J."/>
            <person name="Robertson H.M."/>
            <person name="Feyereisen R."/>
            <person name="Mechler-Hickson A."/>
            <person name="Mathers N."/>
            <person name="Lee C.E."/>
            <person name="Colbourne J.K."/>
            <person name="Biales A."/>
            <person name="Johnston J.S."/>
            <person name="Wellborn G.A."/>
            <person name="Rosendale A.J."/>
            <person name="Cridge A.G."/>
            <person name="Munoz-Torres M.C."/>
            <person name="Bain P.A."/>
            <person name="Manny A.R."/>
            <person name="Major K.M."/>
            <person name="Lambert F.N."/>
            <person name="Vulpe C.D."/>
            <person name="Tuck P."/>
            <person name="Blalock B.J."/>
            <person name="Lin Y.Y."/>
            <person name="Smith M.E."/>
            <person name="Ochoa-Acuna H."/>
            <person name="Chen M.M."/>
            <person name="Childers C.P."/>
            <person name="Qu J."/>
            <person name="Dugan S."/>
            <person name="Lee S.L."/>
            <person name="Chao H."/>
            <person name="Dinh H."/>
            <person name="Han Y."/>
            <person name="Doddapaneni H."/>
            <person name="Worley K.C."/>
            <person name="Muzny D.M."/>
            <person name="Gibbs R.A."/>
            <person name="Richards S."/>
        </authorList>
    </citation>
    <scope>NUCLEOTIDE SEQUENCE</scope>
    <source>
        <strain evidence="3">HAZT.00-mixed</strain>
        <tissue evidence="3">Whole organism</tissue>
    </source>
</reference>
<accession>A0A6A0GRQ9</accession>